<dbReference type="Proteomes" id="UP001371218">
    <property type="component" value="Unassembled WGS sequence"/>
</dbReference>
<dbReference type="InterPro" id="IPR000847">
    <property type="entry name" value="LysR_HTH_N"/>
</dbReference>
<evidence type="ECO:0000313" key="7">
    <source>
        <dbReference type="Proteomes" id="UP001371218"/>
    </source>
</evidence>
<reference evidence="6 7" key="1">
    <citation type="submission" date="2024-04" db="EMBL/GenBank/DDBJ databases">
        <title>Novel species of the genus Ideonella isolated from streams.</title>
        <authorList>
            <person name="Lu H."/>
        </authorList>
    </citation>
    <scope>NUCLEOTIDE SEQUENCE [LARGE SCALE GENOMIC DNA]</scope>
    <source>
        <strain evidence="6 7">DXS29W</strain>
    </source>
</reference>
<dbReference type="InterPro" id="IPR036390">
    <property type="entry name" value="WH_DNA-bd_sf"/>
</dbReference>
<keyword evidence="2" id="KW-0805">Transcription regulation</keyword>
<name>A0ABU9BTN7_9BURK</name>
<dbReference type="PROSITE" id="PS50931">
    <property type="entry name" value="HTH_LYSR"/>
    <property type="match status" value="1"/>
</dbReference>
<comment type="similarity">
    <text evidence="1">Belongs to the LysR transcriptional regulatory family.</text>
</comment>
<evidence type="ECO:0000256" key="4">
    <source>
        <dbReference type="ARBA" id="ARBA00023163"/>
    </source>
</evidence>
<evidence type="ECO:0000256" key="3">
    <source>
        <dbReference type="ARBA" id="ARBA00023125"/>
    </source>
</evidence>
<feature type="domain" description="HTH lysR-type" evidence="5">
    <location>
        <begin position="24"/>
        <end position="79"/>
    </location>
</feature>
<evidence type="ECO:0000259" key="5">
    <source>
        <dbReference type="PROSITE" id="PS50931"/>
    </source>
</evidence>
<dbReference type="SUPFAM" id="SSF46785">
    <property type="entry name" value="Winged helix' DNA-binding domain"/>
    <property type="match status" value="1"/>
</dbReference>
<dbReference type="Gene3D" id="1.10.10.10">
    <property type="entry name" value="Winged helix-like DNA-binding domain superfamily/Winged helix DNA-binding domain"/>
    <property type="match status" value="1"/>
</dbReference>
<comment type="caution">
    <text evidence="6">The sequence shown here is derived from an EMBL/GenBank/DDBJ whole genome shotgun (WGS) entry which is preliminary data.</text>
</comment>
<proteinExistence type="inferred from homology"/>
<dbReference type="PANTHER" id="PTHR30126">
    <property type="entry name" value="HTH-TYPE TRANSCRIPTIONAL REGULATOR"/>
    <property type="match status" value="1"/>
</dbReference>
<organism evidence="6 7">
    <name type="scientific">Ideonella lacteola</name>
    <dbReference type="NCBI Taxonomy" id="2984193"/>
    <lineage>
        <taxon>Bacteria</taxon>
        <taxon>Pseudomonadati</taxon>
        <taxon>Pseudomonadota</taxon>
        <taxon>Betaproteobacteria</taxon>
        <taxon>Burkholderiales</taxon>
        <taxon>Sphaerotilaceae</taxon>
        <taxon>Ideonella</taxon>
    </lineage>
</organism>
<sequence length="122" mass="13059">MDISSSLTGRSTAAPRRYIRHGMLPQLAAFEAVVRLGSATRAAEALCMAQPTLSGHLRKLSEALGVRLFEQQGRRLVPTEAALVLLAGTREAFAAFDRCEQVLAGMRSAPAAPRQAAICEPK</sequence>
<evidence type="ECO:0000256" key="1">
    <source>
        <dbReference type="ARBA" id="ARBA00009437"/>
    </source>
</evidence>
<keyword evidence="3" id="KW-0238">DNA-binding</keyword>
<dbReference type="Pfam" id="PF00126">
    <property type="entry name" value="HTH_1"/>
    <property type="match status" value="1"/>
</dbReference>
<dbReference type="EMBL" id="JBBUTG010000015">
    <property type="protein sequence ID" value="MEK8033337.1"/>
    <property type="molecule type" value="Genomic_DNA"/>
</dbReference>
<evidence type="ECO:0000256" key="2">
    <source>
        <dbReference type="ARBA" id="ARBA00023015"/>
    </source>
</evidence>
<dbReference type="PANTHER" id="PTHR30126:SF40">
    <property type="entry name" value="HTH-TYPE TRANSCRIPTIONAL REGULATOR GLTR"/>
    <property type="match status" value="1"/>
</dbReference>
<dbReference type="InterPro" id="IPR036388">
    <property type="entry name" value="WH-like_DNA-bd_sf"/>
</dbReference>
<evidence type="ECO:0000313" key="6">
    <source>
        <dbReference type="EMBL" id="MEK8033337.1"/>
    </source>
</evidence>
<dbReference type="PRINTS" id="PR00039">
    <property type="entry name" value="HTHLYSR"/>
</dbReference>
<protein>
    <submittedName>
        <fullName evidence="6">LysR family transcriptional regulator</fullName>
    </submittedName>
</protein>
<keyword evidence="4" id="KW-0804">Transcription</keyword>
<keyword evidence="7" id="KW-1185">Reference proteome</keyword>
<dbReference type="RefSeq" id="WP_341427756.1">
    <property type="nucleotide sequence ID" value="NZ_JBBUTG010000015.1"/>
</dbReference>
<gene>
    <name evidence="6" type="ORF">AACH06_21165</name>
</gene>
<accession>A0ABU9BTN7</accession>